<dbReference type="Pfam" id="PF10648">
    <property type="entry name" value="Gmad2"/>
    <property type="match status" value="1"/>
</dbReference>
<dbReference type="AlphaFoldDB" id="A0A857DK32"/>
<reference evidence="3 4" key="1">
    <citation type="submission" date="2019-12" db="EMBL/GenBank/DDBJ databases">
        <title>Sequence classification of anaerobic respiratory reductive dehalogenases: First we see many, then we see few.</title>
        <authorList>
            <person name="Molenda O."/>
            <person name="Puentes Jacome L.A."/>
            <person name="Cao X."/>
            <person name="Nesbo C.L."/>
            <person name="Tang S."/>
            <person name="Morson N."/>
            <person name="Patron J."/>
            <person name="Lomheim L."/>
            <person name="Wishart D.S."/>
            <person name="Edwards E.A."/>
        </authorList>
    </citation>
    <scope>NUCLEOTIDE SEQUENCE [LARGE SCALE GENOMIC DNA]</scope>
    <source>
        <strain evidence="3 4">12DCA</strain>
    </source>
</reference>
<proteinExistence type="predicted"/>
<gene>
    <name evidence="3" type="ORF">GQ588_10090</name>
</gene>
<dbReference type="EMBL" id="CP046996">
    <property type="protein sequence ID" value="QHA00958.1"/>
    <property type="molecule type" value="Genomic_DNA"/>
</dbReference>
<dbReference type="PROSITE" id="PS51257">
    <property type="entry name" value="PROKAR_LIPOPROTEIN"/>
    <property type="match status" value="1"/>
</dbReference>
<organism evidence="3 4">
    <name type="scientific">Dehalobacter restrictus</name>
    <dbReference type="NCBI Taxonomy" id="55583"/>
    <lineage>
        <taxon>Bacteria</taxon>
        <taxon>Bacillati</taxon>
        <taxon>Bacillota</taxon>
        <taxon>Clostridia</taxon>
        <taxon>Eubacteriales</taxon>
        <taxon>Desulfitobacteriaceae</taxon>
        <taxon>Dehalobacter</taxon>
    </lineage>
</organism>
<evidence type="ECO:0000256" key="1">
    <source>
        <dbReference type="SAM" id="SignalP"/>
    </source>
</evidence>
<keyword evidence="1" id="KW-0732">Signal</keyword>
<dbReference type="RefSeq" id="WP_158208327.1">
    <property type="nucleotide sequence ID" value="NZ_CP046996.1"/>
</dbReference>
<dbReference type="Proteomes" id="UP000430508">
    <property type="component" value="Chromosome"/>
</dbReference>
<evidence type="ECO:0000259" key="2">
    <source>
        <dbReference type="SMART" id="SM00909"/>
    </source>
</evidence>
<feature type="domain" description="GerMN" evidence="2">
    <location>
        <begin position="74"/>
        <end position="162"/>
    </location>
</feature>
<dbReference type="InterPro" id="IPR019606">
    <property type="entry name" value="GerMN"/>
</dbReference>
<accession>A0A857DK32</accession>
<sequence length="281" mass="30234">MKVIRNLFVSFMFLALVSLAGCQSQTEPTPEPSPEPEPPAVETMKVAVYYLKDSNNEMYLVREVHEIPKSTGVARAALEELIKGTPVTTGAFKVLPADTKILEVNIENGLATIDFSEEVLHANVGASGETLGIASIVNTLTEFPTIKKVQFTVNGKAENGMDWWGHVGLYNQPFARDLSSVYEPAIWVTAPVDGQTITSPLKITGNARVFEAVVSYRLRDAQGNILAEGNTMAAAGAPGRGDFEASLTFTPSAAGSGQLEVFESSMKDGSDLNKVIIPVKW</sequence>
<dbReference type="InterPro" id="IPR018911">
    <property type="entry name" value="Gmad2_Ig-like_dom"/>
</dbReference>
<feature type="chain" id="PRO_5039346822" evidence="1">
    <location>
        <begin position="21"/>
        <end position="281"/>
    </location>
</feature>
<feature type="signal peptide" evidence="1">
    <location>
        <begin position="1"/>
        <end position="20"/>
    </location>
</feature>
<name>A0A857DK32_9FIRM</name>
<protein>
    <submittedName>
        <fullName evidence="3">Spore gernimation protein</fullName>
    </submittedName>
</protein>
<dbReference type="Pfam" id="PF10646">
    <property type="entry name" value="Germane"/>
    <property type="match status" value="1"/>
</dbReference>
<evidence type="ECO:0000313" key="4">
    <source>
        <dbReference type="Proteomes" id="UP000430508"/>
    </source>
</evidence>
<evidence type="ECO:0000313" key="3">
    <source>
        <dbReference type="EMBL" id="QHA00958.1"/>
    </source>
</evidence>
<dbReference type="SMART" id="SM00909">
    <property type="entry name" value="Germane"/>
    <property type="match status" value="1"/>
</dbReference>